<dbReference type="PANTHER" id="PTHR21716">
    <property type="entry name" value="TRANSMEMBRANE PROTEIN"/>
    <property type="match status" value="1"/>
</dbReference>
<evidence type="ECO:0000256" key="1">
    <source>
        <dbReference type="ARBA" id="ARBA00004651"/>
    </source>
</evidence>
<feature type="transmembrane region" description="Helical" evidence="8">
    <location>
        <begin position="200"/>
        <end position="223"/>
    </location>
</feature>
<evidence type="ECO:0000256" key="2">
    <source>
        <dbReference type="ARBA" id="ARBA00009773"/>
    </source>
</evidence>
<feature type="transmembrane region" description="Helical" evidence="8">
    <location>
        <begin position="12"/>
        <end position="29"/>
    </location>
</feature>
<keyword evidence="5 8" id="KW-0812">Transmembrane</keyword>
<evidence type="ECO:0000256" key="3">
    <source>
        <dbReference type="ARBA" id="ARBA00022448"/>
    </source>
</evidence>
<feature type="transmembrane region" description="Helical" evidence="8">
    <location>
        <begin position="229"/>
        <end position="259"/>
    </location>
</feature>
<accession>A0ABZ0IWH6</accession>
<dbReference type="InterPro" id="IPR002549">
    <property type="entry name" value="AI-2E-like"/>
</dbReference>
<gene>
    <name evidence="9" type="ORF">RT717_08735</name>
</gene>
<keyword evidence="7 8" id="KW-0472">Membrane</keyword>
<dbReference type="Proteomes" id="UP001302349">
    <property type="component" value="Chromosome"/>
</dbReference>
<comment type="similarity">
    <text evidence="2">Belongs to the autoinducer-2 exporter (AI-2E) (TC 2.A.86) family.</text>
</comment>
<dbReference type="RefSeq" id="WP_317491353.1">
    <property type="nucleotide sequence ID" value="NZ_CP136051.1"/>
</dbReference>
<keyword evidence="3" id="KW-0813">Transport</keyword>
<feature type="transmembrane region" description="Helical" evidence="8">
    <location>
        <begin position="303"/>
        <end position="329"/>
    </location>
</feature>
<feature type="transmembrane region" description="Helical" evidence="8">
    <location>
        <begin position="149"/>
        <end position="169"/>
    </location>
</feature>
<keyword evidence="4" id="KW-1003">Cell membrane</keyword>
<dbReference type="EMBL" id="CP136051">
    <property type="protein sequence ID" value="WOK08720.1"/>
    <property type="molecule type" value="Genomic_DNA"/>
</dbReference>
<evidence type="ECO:0000256" key="4">
    <source>
        <dbReference type="ARBA" id="ARBA00022475"/>
    </source>
</evidence>
<evidence type="ECO:0000256" key="6">
    <source>
        <dbReference type="ARBA" id="ARBA00022989"/>
    </source>
</evidence>
<keyword evidence="6 8" id="KW-1133">Transmembrane helix</keyword>
<organism evidence="9 10">
    <name type="scientific">Imperialibacter roseus</name>
    <dbReference type="NCBI Taxonomy" id="1324217"/>
    <lineage>
        <taxon>Bacteria</taxon>
        <taxon>Pseudomonadati</taxon>
        <taxon>Bacteroidota</taxon>
        <taxon>Cytophagia</taxon>
        <taxon>Cytophagales</taxon>
        <taxon>Flammeovirgaceae</taxon>
        <taxon>Imperialibacter</taxon>
    </lineage>
</organism>
<evidence type="ECO:0000256" key="5">
    <source>
        <dbReference type="ARBA" id="ARBA00022692"/>
    </source>
</evidence>
<sequence length="358" mass="40038">MAPSAKKEISGIQRQFYIIALIVVVVWVLMITRGLLVPLAWASFFAIFMMPFVEWMESKRMRRGLAIILAVLLFTGVIVGILATLSAQVVSISKDLPSISTRFSSSITRVQQFIVEDLGIADDTEELKSMIGSQLEEVVKWLFGNISSVGQSFFDLFLMPIYIYFILLYRDLPSRFIEKKYSESNQETIRKVFGKIQKVLRSYIVGISLFTAITAAMDIIIFLSLGLEYALFFAILVAILNLIPYVGNLIAMIIVVGYALVTKDSLLTPLLLVGLLWLANMIQENVIRPWVVGSSTEINAFAVFLSFIIGALVWGVSGMILFIPLVGIVKIILEEVPSLNAYAIFLKEWNVKPTEKKG</sequence>
<protein>
    <submittedName>
        <fullName evidence="9">AI-2E family transporter</fullName>
    </submittedName>
</protein>
<feature type="transmembrane region" description="Helical" evidence="8">
    <location>
        <begin position="266"/>
        <end position="283"/>
    </location>
</feature>
<name>A0ABZ0IWH6_9BACT</name>
<reference evidence="9 10" key="1">
    <citation type="journal article" date="2023" name="Microbiol. Resour. Announc.">
        <title>Complete Genome Sequence of Imperialibacter roseus strain P4T.</title>
        <authorList>
            <person name="Tizabi D.R."/>
            <person name="Bachvaroff T."/>
            <person name="Hill R.T."/>
        </authorList>
    </citation>
    <scope>NUCLEOTIDE SEQUENCE [LARGE SCALE GENOMIC DNA]</scope>
    <source>
        <strain evidence="9 10">P4T</strain>
    </source>
</reference>
<evidence type="ECO:0000256" key="7">
    <source>
        <dbReference type="ARBA" id="ARBA00023136"/>
    </source>
</evidence>
<proteinExistence type="inferred from homology"/>
<dbReference type="Pfam" id="PF01594">
    <property type="entry name" value="AI-2E_transport"/>
    <property type="match status" value="1"/>
</dbReference>
<comment type="subcellular location">
    <subcellularLocation>
        <location evidence="1">Cell membrane</location>
        <topology evidence="1">Multi-pass membrane protein</topology>
    </subcellularLocation>
</comment>
<dbReference type="PANTHER" id="PTHR21716:SF53">
    <property type="entry name" value="PERMEASE PERM-RELATED"/>
    <property type="match status" value="1"/>
</dbReference>
<feature type="transmembrane region" description="Helical" evidence="8">
    <location>
        <begin position="65"/>
        <end position="87"/>
    </location>
</feature>
<evidence type="ECO:0000256" key="8">
    <source>
        <dbReference type="SAM" id="Phobius"/>
    </source>
</evidence>
<keyword evidence="10" id="KW-1185">Reference proteome</keyword>
<evidence type="ECO:0000313" key="9">
    <source>
        <dbReference type="EMBL" id="WOK08720.1"/>
    </source>
</evidence>
<evidence type="ECO:0000313" key="10">
    <source>
        <dbReference type="Proteomes" id="UP001302349"/>
    </source>
</evidence>